<proteinExistence type="predicted"/>
<reference evidence="5" key="2">
    <citation type="journal article" date="2021" name="PeerJ">
        <title>Extensive microbial diversity within the chicken gut microbiome revealed by metagenomics and culture.</title>
        <authorList>
            <person name="Gilroy R."/>
            <person name="Ravi A."/>
            <person name="Getino M."/>
            <person name="Pursley I."/>
            <person name="Horton D.L."/>
            <person name="Alikhan N.F."/>
            <person name="Baker D."/>
            <person name="Gharbi K."/>
            <person name="Hall N."/>
            <person name="Watson M."/>
            <person name="Adriaenssens E.M."/>
            <person name="Foster-Nyarko E."/>
            <person name="Jarju S."/>
            <person name="Secka A."/>
            <person name="Antonio M."/>
            <person name="Oren A."/>
            <person name="Chaudhuri R.R."/>
            <person name="La Ragione R."/>
            <person name="Hildebrand F."/>
            <person name="Pallen M.J."/>
        </authorList>
    </citation>
    <scope>NUCLEOTIDE SEQUENCE</scope>
    <source>
        <strain evidence="5">ChiSjej4B22-8349</strain>
    </source>
</reference>
<reference evidence="5" key="1">
    <citation type="submission" date="2020-10" db="EMBL/GenBank/DDBJ databases">
        <authorList>
            <person name="Gilroy R."/>
        </authorList>
    </citation>
    <scope>NUCLEOTIDE SEQUENCE</scope>
    <source>
        <strain evidence="5">ChiSjej4B22-8349</strain>
    </source>
</reference>
<keyword evidence="1" id="KW-0805">Transcription regulation</keyword>
<dbReference type="InterPro" id="IPR000595">
    <property type="entry name" value="cNMP-bd_dom"/>
</dbReference>
<sequence length="218" mass="24888">MDFAEYFPVFDRLSGAEQEALLDSVILRKIGKGTVIHSGSDDCLGLLVIRAGQLRAFMLSEQGREITVYRLFDRDMCLFSASCVMNSIQFDISIEAEKDTEAWLIPIAIYKDLLERSAVVANYTNEVMSSRFTDVMWLMEQILWKSFDRRLAGFLLEEAGIEGSVHLKITHEQIASHLGTAREVVSRMLKYFRDEDMITLMRGAVELTDMEKLRRLSG</sequence>
<dbReference type="Gene3D" id="1.10.10.10">
    <property type="entry name" value="Winged helix-like DNA-binding domain superfamily/Winged helix DNA-binding domain"/>
    <property type="match status" value="1"/>
</dbReference>
<dbReference type="EMBL" id="DVOB01000010">
    <property type="protein sequence ID" value="HIU95178.1"/>
    <property type="molecule type" value="Genomic_DNA"/>
</dbReference>
<dbReference type="AlphaFoldDB" id="A0A9D1N5S1"/>
<name>A0A9D1N5S1_9FIRM</name>
<dbReference type="SUPFAM" id="SSF46785">
    <property type="entry name" value="Winged helix' DNA-binding domain"/>
    <property type="match status" value="1"/>
</dbReference>
<dbReference type="Gene3D" id="2.60.120.10">
    <property type="entry name" value="Jelly Rolls"/>
    <property type="match status" value="1"/>
</dbReference>
<organism evidence="5 6">
    <name type="scientific">Candidatus Allocopromorpha excrementipullorum</name>
    <dbReference type="NCBI Taxonomy" id="2840743"/>
    <lineage>
        <taxon>Bacteria</taxon>
        <taxon>Bacillati</taxon>
        <taxon>Bacillota</taxon>
        <taxon>Clostridia</taxon>
        <taxon>Eubacteriales</taxon>
        <taxon>Eubacteriaceae</taxon>
        <taxon>Eubacteriaceae incertae sedis</taxon>
        <taxon>Candidatus Allocopromorpha</taxon>
    </lineage>
</organism>
<gene>
    <name evidence="5" type="ORF">IAD25_00510</name>
</gene>
<evidence type="ECO:0000256" key="3">
    <source>
        <dbReference type="ARBA" id="ARBA00023163"/>
    </source>
</evidence>
<dbReference type="Proteomes" id="UP000824130">
    <property type="component" value="Unassembled WGS sequence"/>
</dbReference>
<keyword evidence="2" id="KW-0238">DNA-binding</keyword>
<evidence type="ECO:0000256" key="2">
    <source>
        <dbReference type="ARBA" id="ARBA00023125"/>
    </source>
</evidence>
<evidence type="ECO:0000313" key="6">
    <source>
        <dbReference type="Proteomes" id="UP000824130"/>
    </source>
</evidence>
<dbReference type="Pfam" id="PF13545">
    <property type="entry name" value="HTH_Crp_2"/>
    <property type="match status" value="1"/>
</dbReference>
<dbReference type="GO" id="GO:0003677">
    <property type="term" value="F:DNA binding"/>
    <property type="evidence" value="ECO:0007669"/>
    <property type="project" value="UniProtKB-KW"/>
</dbReference>
<dbReference type="GO" id="GO:0006355">
    <property type="term" value="P:regulation of DNA-templated transcription"/>
    <property type="evidence" value="ECO:0007669"/>
    <property type="project" value="InterPro"/>
</dbReference>
<dbReference type="InterPro" id="IPR036388">
    <property type="entry name" value="WH-like_DNA-bd_sf"/>
</dbReference>
<dbReference type="InterPro" id="IPR018490">
    <property type="entry name" value="cNMP-bd_dom_sf"/>
</dbReference>
<dbReference type="InterPro" id="IPR014710">
    <property type="entry name" value="RmlC-like_jellyroll"/>
</dbReference>
<keyword evidence="3" id="KW-0804">Transcription</keyword>
<evidence type="ECO:0000259" key="4">
    <source>
        <dbReference type="PROSITE" id="PS51063"/>
    </source>
</evidence>
<dbReference type="CDD" id="cd00038">
    <property type="entry name" value="CAP_ED"/>
    <property type="match status" value="1"/>
</dbReference>
<dbReference type="SMART" id="SM00419">
    <property type="entry name" value="HTH_CRP"/>
    <property type="match status" value="1"/>
</dbReference>
<evidence type="ECO:0000313" key="5">
    <source>
        <dbReference type="EMBL" id="HIU95178.1"/>
    </source>
</evidence>
<protein>
    <submittedName>
        <fullName evidence="5">Crp/Fnr family transcriptional regulator</fullName>
    </submittedName>
</protein>
<comment type="caution">
    <text evidence="5">The sequence shown here is derived from an EMBL/GenBank/DDBJ whole genome shotgun (WGS) entry which is preliminary data.</text>
</comment>
<evidence type="ECO:0000256" key="1">
    <source>
        <dbReference type="ARBA" id="ARBA00023015"/>
    </source>
</evidence>
<dbReference type="SUPFAM" id="SSF51206">
    <property type="entry name" value="cAMP-binding domain-like"/>
    <property type="match status" value="1"/>
</dbReference>
<accession>A0A9D1N5S1</accession>
<feature type="domain" description="HTH crp-type" evidence="4">
    <location>
        <begin position="145"/>
        <end position="211"/>
    </location>
</feature>
<dbReference type="PROSITE" id="PS51063">
    <property type="entry name" value="HTH_CRP_2"/>
    <property type="match status" value="1"/>
</dbReference>
<dbReference type="PRINTS" id="PR00034">
    <property type="entry name" value="HTHCRP"/>
</dbReference>
<dbReference type="InterPro" id="IPR036390">
    <property type="entry name" value="WH_DNA-bd_sf"/>
</dbReference>
<dbReference type="InterPro" id="IPR012318">
    <property type="entry name" value="HTH_CRP"/>
</dbReference>